<dbReference type="SUPFAM" id="SSF51261">
    <property type="entry name" value="Duplicated hybrid motif"/>
    <property type="match status" value="1"/>
</dbReference>
<dbReference type="Gene3D" id="2.70.70.10">
    <property type="entry name" value="Glucose Permease (Domain IIA)"/>
    <property type="match status" value="1"/>
</dbReference>
<proteinExistence type="predicted"/>
<feature type="domain" description="M23ase beta-sheet core" evidence="2">
    <location>
        <begin position="167"/>
        <end position="257"/>
    </location>
</feature>
<feature type="compositionally biased region" description="Basic and acidic residues" evidence="1">
    <location>
        <begin position="1"/>
        <end position="10"/>
    </location>
</feature>
<reference evidence="3 4" key="1">
    <citation type="journal article" date="2011" name="Front. Microbiol.">
        <title>Genomic signatures of strain selection and enhancement in Bacillus atrophaeus var. globigii, a historical biowarfare simulant.</title>
        <authorList>
            <person name="Gibbons H.S."/>
            <person name="Broomall S.M."/>
            <person name="McNew L.A."/>
            <person name="Daligault H."/>
            <person name="Chapman C."/>
            <person name="Bruce D."/>
            <person name="Karavis M."/>
            <person name="Krepps M."/>
            <person name="McGregor P.A."/>
            <person name="Hong C."/>
            <person name="Park K.H."/>
            <person name="Akmal A."/>
            <person name="Feldman A."/>
            <person name="Lin J.S."/>
            <person name="Chang W.E."/>
            <person name="Higgs B.W."/>
            <person name="Demirev P."/>
            <person name="Lindquist J."/>
            <person name="Liem A."/>
            <person name="Fochler E."/>
            <person name="Read T.D."/>
            <person name="Tapia R."/>
            <person name="Johnson S."/>
            <person name="Bishop-Lilly K.A."/>
            <person name="Detter C."/>
            <person name="Han C."/>
            <person name="Sozhamannan S."/>
            <person name="Rosenzweig C.N."/>
            <person name="Skowronski E.W."/>
        </authorList>
    </citation>
    <scope>NUCLEOTIDE SEQUENCE [LARGE SCALE GENOMIC DNA]</scope>
    <source>
        <strain evidence="3 4">1942</strain>
    </source>
</reference>
<keyword evidence="4" id="KW-1185">Reference proteome</keyword>
<dbReference type="Pfam" id="PF01551">
    <property type="entry name" value="Peptidase_M23"/>
    <property type="match status" value="1"/>
</dbReference>
<feature type="region of interest" description="Disordered" evidence="1">
    <location>
        <begin position="1"/>
        <end position="41"/>
    </location>
</feature>
<dbReference type="EMBL" id="CP002207">
    <property type="protein sequence ID" value="ADP33282.1"/>
    <property type="molecule type" value="Genomic_DNA"/>
</dbReference>
<evidence type="ECO:0000256" key="1">
    <source>
        <dbReference type="SAM" id="MobiDB-lite"/>
    </source>
</evidence>
<evidence type="ECO:0000313" key="3">
    <source>
        <dbReference type="EMBL" id="ADP33282.1"/>
    </source>
</evidence>
<dbReference type="InterPro" id="IPR011055">
    <property type="entry name" value="Dup_hybrid_motif"/>
</dbReference>
<organism evidence="3 4">
    <name type="scientific">Bacillus atrophaeus (strain 1942)</name>
    <dbReference type="NCBI Taxonomy" id="720555"/>
    <lineage>
        <taxon>Bacteria</taxon>
        <taxon>Bacillati</taxon>
        <taxon>Bacillota</taxon>
        <taxon>Bacilli</taxon>
        <taxon>Bacillales</taxon>
        <taxon>Bacillaceae</taxon>
        <taxon>Bacillus</taxon>
    </lineage>
</organism>
<gene>
    <name evidence="3" type="ordered locus">BATR1942_11755</name>
</gene>
<dbReference type="Proteomes" id="UP000006867">
    <property type="component" value="Chromosome"/>
</dbReference>
<evidence type="ECO:0000259" key="2">
    <source>
        <dbReference type="Pfam" id="PF01551"/>
    </source>
</evidence>
<dbReference type="RefSeq" id="WP_003325245.1">
    <property type="nucleotide sequence ID" value="NC_014639.1"/>
</dbReference>
<protein>
    <submittedName>
        <fullName evidence="3">Regulator of SpoIVFB (Stage IV sporulation)</fullName>
    </submittedName>
</protein>
<name>A0ABM5LZI1_BACA1</name>
<evidence type="ECO:0000313" key="4">
    <source>
        <dbReference type="Proteomes" id="UP000006867"/>
    </source>
</evidence>
<feature type="compositionally biased region" description="Polar residues" evidence="1">
    <location>
        <begin position="19"/>
        <end position="30"/>
    </location>
</feature>
<dbReference type="InterPro" id="IPR016047">
    <property type="entry name" value="M23ase_b-sheet_dom"/>
</dbReference>
<accession>A0ABM5LZI1</accession>
<dbReference type="CDD" id="cd12797">
    <property type="entry name" value="M23_peptidase"/>
    <property type="match status" value="1"/>
</dbReference>
<sequence>MTHRADEIRKRLAKKRIQQAGSKRPSIQTVSEKKKPPSWVMMPEHEKHGALPAYEDEIPPFNGKHPLFKTDSIILKCLLSACLVLVSAIAYKANFEPLHQIKPAIAQTFGKEFQFASASNWFEAKFGDPLAFLTPETKKEDSQVEVGQDLAVPASGKIQQDFQDNGEGITVETSSDTIDSMKEGYIIEVNKDSETGLTVKVQHADNTYSIYGQLKDVDVALYDFVDKGSKLGTIKLDEKNKGLYYFAIKEGDTFVDPIQVITFE</sequence>